<feature type="compositionally biased region" description="Basic and acidic residues" evidence="1">
    <location>
        <begin position="24"/>
        <end position="33"/>
    </location>
</feature>
<dbReference type="Pfam" id="PF20530">
    <property type="entry name" value="DUF6745"/>
    <property type="match status" value="1"/>
</dbReference>
<feature type="domain" description="DUF6745" evidence="2">
    <location>
        <begin position="246"/>
        <end position="436"/>
    </location>
</feature>
<evidence type="ECO:0000313" key="4">
    <source>
        <dbReference type="Proteomes" id="UP001500902"/>
    </source>
</evidence>
<feature type="region of interest" description="Disordered" evidence="1">
    <location>
        <begin position="1"/>
        <end position="33"/>
    </location>
</feature>
<sequence>MHPPAPARSTTGEPEAAHTSVAEPGERDRGGRRAWESAARACYREIGVPFPERVLWVSSPLVGAFAAPIAACLNTGHRNTHVLDSVYRAVHDTAGPSVGHAVRAAVEALTDGTVRDPVHGAAATALFTEIDATMKAAKAAAVREKGHVPTAREQGPGTVPVGASATVAEASDAAVRAAVDAAVGGPRHDTIRGGIRRLWRSYLAGQRSGTWLSLVDCFEQGTVPPAEENPSGPPAAELPTTAQPAAEQSVAEPPVPVGWCWWPFRDFVIFCPRPAESHVEQVGEGRWATLRPHRADGPAIGWADGFGLYFWHGTHVPRAIIDDTLTADEILREPNAEVRRCAIERRGWDRFTTEADLAQIGPAIPDPGNPGQTLTLHDVPHGVYTATVRVLLCTNGTVERDGTRRRFGLTVPADCTDPLQAAAWTYGLTPAEYAQAQRRS</sequence>
<comment type="caution">
    <text evidence="3">The sequence shown here is derived from an EMBL/GenBank/DDBJ whole genome shotgun (WGS) entry which is preliminary data.</text>
</comment>
<reference evidence="4" key="1">
    <citation type="journal article" date="2019" name="Int. J. Syst. Evol. Microbiol.">
        <title>The Global Catalogue of Microorganisms (GCM) 10K type strain sequencing project: providing services to taxonomists for standard genome sequencing and annotation.</title>
        <authorList>
            <consortium name="The Broad Institute Genomics Platform"/>
            <consortium name="The Broad Institute Genome Sequencing Center for Infectious Disease"/>
            <person name="Wu L."/>
            <person name="Ma J."/>
        </authorList>
    </citation>
    <scope>NUCLEOTIDE SEQUENCE [LARGE SCALE GENOMIC DNA]</scope>
    <source>
        <strain evidence="4">JCM 16904</strain>
    </source>
</reference>
<protein>
    <recommendedName>
        <fullName evidence="2">DUF6745 domain-containing protein</fullName>
    </recommendedName>
</protein>
<evidence type="ECO:0000313" key="3">
    <source>
        <dbReference type="EMBL" id="GAA3672171.1"/>
    </source>
</evidence>
<proteinExistence type="predicted"/>
<gene>
    <name evidence="3" type="ORF">GCM10022224_040470</name>
</gene>
<name>A0ABP7BYU0_9ACTN</name>
<accession>A0ABP7BYU0</accession>
<dbReference type="Proteomes" id="UP001500902">
    <property type="component" value="Unassembled WGS sequence"/>
</dbReference>
<dbReference type="InterPro" id="IPR046633">
    <property type="entry name" value="DUF6745"/>
</dbReference>
<keyword evidence="4" id="KW-1185">Reference proteome</keyword>
<organism evidence="3 4">
    <name type="scientific">Nonomuraea antimicrobica</name>
    <dbReference type="NCBI Taxonomy" id="561173"/>
    <lineage>
        <taxon>Bacteria</taxon>
        <taxon>Bacillati</taxon>
        <taxon>Actinomycetota</taxon>
        <taxon>Actinomycetes</taxon>
        <taxon>Streptosporangiales</taxon>
        <taxon>Streptosporangiaceae</taxon>
        <taxon>Nonomuraea</taxon>
    </lineage>
</organism>
<evidence type="ECO:0000256" key="1">
    <source>
        <dbReference type="SAM" id="MobiDB-lite"/>
    </source>
</evidence>
<feature type="region of interest" description="Disordered" evidence="1">
    <location>
        <begin position="222"/>
        <end position="250"/>
    </location>
</feature>
<dbReference type="EMBL" id="BAAAZP010000077">
    <property type="protein sequence ID" value="GAA3672171.1"/>
    <property type="molecule type" value="Genomic_DNA"/>
</dbReference>
<evidence type="ECO:0000259" key="2">
    <source>
        <dbReference type="Pfam" id="PF20530"/>
    </source>
</evidence>